<comment type="caution">
    <text evidence="1">The sequence shown here is derived from an EMBL/GenBank/DDBJ whole genome shotgun (WGS) entry which is preliminary data.</text>
</comment>
<keyword evidence="2" id="KW-1185">Reference proteome</keyword>
<gene>
    <name evidence="1" type="ORF">DPMN_019182</name>
</gene>
<protein>
    <submittedName>
        <fullName evidence="1">Uncharacterized protein</fullName>
    </submittedName>
</protein>
<sequence>MLSGELKLDAQGRFLSTGVKLLGQEFGAKLNESYPQGTANLTLGLHTSLLRGRDYLIYKDNMSMNKAPFSENLAELMNSATAPYVTLQRMEFLAKYLIGANLGSSSSLSRGGQVYEAIWAPAAASAVGDRFMKQGSSSSLSRGGQVYEAIWAPAAASAVGDRFMKHDL</sequence>
<evidence type="ECO:0000313" key="1">
    <source>
        <dbReference type="EMBL" id="KAH3895022.1"/>
    </source>
</evidence>
<reference evidence="1" key="2">
    <citation type="submission" date="2020-11" db="EMBL/GenBank/DDBJ databases">
        <authorList>
            <person name="McCartney M.A."/>
            <person name="Auch B."/>
            <person name="Kono T."/>
            <person name="Mallez S."/>
            <person name="Becker A."/>
            <person name="Gohl D.M."/>
            <person name="Silverstein K.A.T."/>
            <person name="Koren S."/>
            <person name="Bechman K.B."/>
            <person name="Herman A."/>
            <person name="Abrahante J.E."/>
            <person name="Garbe J."/>
        </authorList>
    </citation>
    <scope>NUCLEOTIDE SEQUENCE</scope>
    <source>
        <strain evidence="1">Duluth1</strain>
        <tissue evidence="1">Whole animal</tissue>
    </source>
</reference>
<accession>A0A9D4S9Y4</accession>
<organism evidence="1 2">
    <name type="scientific">Dreissena polymorpha</name>
    <name type="common">Zebra mussel</name>
    <name type="synonym">Mytilus polymorpha</name>
    <dbReference type="NCBI Taxonomy" id="45954"/>
    <lineage>
        <taxon>Eukaryota</taxon>
        <taxon>Metazoa</taxon>
        <taxon>Spiralia</taxon>
        <taxon>Lophotrochozoa</taxon>
        <taxon>Mollusca</taxon>
        <taxon>Bivalvia</taxon>
        <taxon>Autobranchia</taxon>
        <taxon>Heteroconchia</taxon>
        <taxon>Euheterodonta</taxon>
        <taxon>Imparidentia</taxon>
        <taxon>Neoheterodontei</taxon>
        <taxon>Myida</taxon>
        <taxon>Dreissenoidea</taxon>
        <taxon>Dreissenidae</taxon>
        <taxon>Dreissena</taxon>
    </lineage>
</organism>
<evidence type="ECO:0000313" key="2">
    <source>
        <dbReference type="Proteomes" id="UP000828390"/>
    </source>
</evidence>
<dbReference type="Proteomes" id="UP000828390">
    <property type="component" value="Unassembled WGS sequence"/>
</dbReference>
<dbReference type="EMBL" id="JAIWYP010000001">
    <property type="protein sequence ID" value="KAH3895022.1"/>
    <property type="molecule type" value="Genomic_DNA"/>
</dbReference>
<reference evidence="1" key="1">
    <citation type="journal article" date="2019" name="bioRxiv">
        <title>The Genome of the Zebra Mussel, Dreissena polymorpha: A Resource for Invasive Species Research.</title>
        <authorList>
            <person name="McCartney M.A."/>
            <person name="Auch B."/>
            <person name="Kono T."/>
            <person name="Mallez S."/>
            <person name="Zhang Y."/>
            <person name="Obille A."/>
            <person name="Becker A."/>
            <person name="Abrahante J.E."/>
            <person name="Garbe J."/>
            <person name="Badalamenti J.P."/>
            <person name="Herman A."/>
            <person name="Mangelson H."/>
            <person name="Liachko I."/>
            <person name="Sullivan S."/>
            <person name="Sone E.D."/>
            <person name="Koren S."/>
            <person name="Silverstein K.A.T."/>
            <person name="Beckman K.B."/>
            <person name="Gohl D.M."/>
        </authorList>
    </citation>
    <scope>NUCLEOTIDE SEQUENCE</scope>
    <source>
        <strain evidence="1">Duluth1</strain>
        <tissue evidence="1">Whole animal</tissue>
    </source>
</reference>
<name>A0A9D4S9Y4_DREPO</name>
<dbReference type="AlphaFoldDB" id="A0A9D4S9Y4"/>
<proteinExistence type="predicted"/>